<feature type="chain" id="PRO_5030528998" evidence="1">
    <location>
        <begin position="20"/>
        <end position="88"/>
    </location>
</feature>
<sequence>MKKMILVAAFLGLTGSAYAADLAPACQEYFKDYEAFLAKVPAAQADMVKQQYETAKQQMGALPAEQQESACKMAIEQFKQVKAAMGVN</sequence>
<accession>A0A7Y4L8I8</accession>
<organism evidence="2 3">
    <name type="scientific">Pelistega europaea</name>
    <dbReference type="NCBI Taxonomy" id="106147"/>
    <lineage>
        <taxon>Bacteria</taxon>
        <taxon>Pseudomonadati</taxon>
        <taxon>Pseudomonadota</taxon>
        <taxon>Betaproteobacteria</taxon>
        <taxon>Burkholderiales</taxon>
        <taxon>Alcaligenaceae</taxon>
        <taxon>Pelistega</taxon>
    </lineage>
</organism>
<gene>
    <name evidence="2" type="ORF">HKX40_01965</name>
</gene>
<evidence type="ECO:0000313" key="3">
    <source>
        <dbReference type="Proteomes" id="UP000541421"/>
    </source>
</evidence>
<keyword evidence="3" id="KW-1185">Reference proteome</keyword>
<comment type="caution">
    <text evidence="2">The sequence shown here is derived from an EMBL/GenBank/DDBJ whole genome shotgun (WGS) entry which is preliminary data.</text>
</comment>
<dbReference type="EMBL" id="JABGBO010000002">
    <property type="protein sequence ID" value="NOL48909.1"/>
    <property type="molecule type" value="Genomic_DNA"/>
</dbReference>
<dbReference type="InterPro" id="IPR020493">
    <property type="entry name" value="Uncharacterised_HI0310"/>
</dbReference>
<reference evidence="2 3" key="1">
    <citation type="submission" date="2020-05" db="EMBL/GenBank/DDBJ databases">
        <authorList>
            <person name="Niu N."/>
        </authorList>
    </citation>
    <scope>NUCLEOTIDE SEQUENCE [LARGE SCALE GENOMIC DNA]</scope>
    <source>
        <strain evidence="2 3">LMG10982</strain>
    </source>
</reference>
<dbReference type="Proteomes" id="UP000541421">
    <property type="component" value="Unassembled WGS sequence"/>
</dbReference>
<name>A0A7Y4L8I8_9BURK</name>
<dbReference type="RefSeq" id="WP_171587900.1">
    <property type="nucleotide sequence ID" value="NZ_JABGBO010000002.1"/>
</dbReference>
<proteinExistence type="predicted"/>
<protein>
    <submittedName>
        <fullName evidence="2">DUF5339 domain-containing protein</fullName>
    </submittedName>
</protein>
<evidence type="ECO:0000313" key="2">
    <source>
        <dbReference type="EMBL" id="NOL48909.1"/>
    </source>
</evidence>
<dbReference type="Pfam" id="PF17274">
    <property type="entry name" value="DUF5339"/>
    <property type="match status" value="1"/>
</dbReference>
<evidence type="ECO:0000256" key="1">
    <source>
        <dbReference type="SAM" id="SignalP"/>
    </source>
</evidence>
<feature type="signal peptide" evidence="1">
    <location>
        <begin position="1"/>
        <end position="19"/>
    </location>
</feature>
<dbReference type="AlphaFoldDB" id="A0A7Y4L8I8"/>
<keyword evidence="1" id="KW-0732">Signal</keyword>